<dbReference type="Proteomes" id="UP001060345">
    <property type="component" value="Chromosome"/>
</dbReference>
<dbReference type="RefSeq" id="WP_117066440.1">
    <property type="nucleotide sequence ID" value="NZ_CP102103.1"/>
</dbReference>
<accession>A0AAX3CUT9</accession>
<name>A0AAX3CUT9_9ENTR</name>
<gene>
    <name evidence="1" type="ORF">NP224_07830</name>
</gene>
<organism evidence="1 2">
    <name type="scientific">Klebsiella michiganensis</name>
    <dbReference type="NCBI Taxonomy" id="1134687"/>
    <lineage>
        <taxon>Bacteria</taxon>
        <taxon>Pseudomonadati</taxon>
        <taxon>Pseudomonadota</taxon>
        <taxon>Gammaproteobacteria</taxon>
        <taxon>Enterobacterales</taxon>
        <taxon>Enterobacteriaceae</taxon>
        <taxon>Klebsiella/Raoultella group</taxon>
        <taxon>Klebsiella</taxon>
    </lineage>
</organism>
<protein>
    <submittedName>
        <fullName evidence="1">Uncharacterized protein</fullName>
    </submittedName>
</protein>
<evidence type="ECO:0000313" key="2">
    <source>
        <dbReference type="Proteomes" id="UP001060345"/>
    </source>
</evidence>
<proteinExistence type="predicted"/>
<sequence>MGCDIHMMVELKRSVNDKEIWVNYDHFRKNPYFGEFDDEDEYVRIELNSLRSYVAFSQLCGVRAYSKDTPMISEPRGIPDDASEYTKRVSSEYGLDGHSHSYVTLAEIRDFRANLKPMPFKGMISTEQAADLDKGITPDTWCGWTSAAGYVHREWIEVVDGLKEIGEALESRALEFWPNKKYVNPENIRIVFFFDN</sequence>
<reference evidence="1" key="1">
    <citation type="submission" date="2022-08" db="EMBL/GenBank/DDBJ databases">
        <title>Genomic characterization and comparative genomic analysis of a strain of klebsiella michiganensis carrying blaKPC-2 isolated from the blood of children with very preterm bloodstream infection.</title>
        <authorList>
            <person name="Zhang N."/>
        </authorList>
    </citation>
    <scope>NUCLEOTIDE SEQUENCE</scope>
    <source>
        <strain evidence="1">BSI-KPN166</strain>
    </source>
</reference>
<dbReference type="AlphaFoldDB" id="A0AAX3CUT9"/>
<dbReference type="EMBL" id="CP102103">
    <property type="protein sequence ID" value="UWZ75598.1"/>
    <property type="molecule type" value="Genomic_DNA"/>
</dbReference>
<evidence type="ECO:0000313" key="1">
    <source>
        <dbReference type="EMBL" id="UWZ75598.1"/>
    </source>
</evidence>